<comment type="caution">
    <text evidence="5">Lacks conserved residue(s) required for the propagation of feature annotation.</text>
</comment>
<gene>
    <name evidence="9" type="primary">LOC110527987</name>
</gene>
<keyword evidence="7" id="KW-0732">Signal</keyword>
<keyword evidence="10" id="KW-1185">Reference proteome</keyword>
<evidence type="ECO:0000256" key="4">
    <source>
        <dbReference type="ARBA" id="ARBA00023180"/>
    </source>
</evidence>
<feature type="domain" description="Sushi" evidence="8">
    <location>
        <begin position="85"/>
        <end position="141"/>
    </location>
</feature>
<evidence type="ECO:0000256" key="5">
    <source>
        <dbReference type="PROSITE-ProRule" id="PRU00302"/>
    </source>
</evidence>
<dbReference type="Gene3D" id="2.10.70.10">
    <property type="entry name" value="Complement Module, domain 1"/>
    <property type="match status" value="3"/>
</dbReference>
<organism evidence="9 10">
    <name type="scientific">Oncorhynchus mykiss</name>
    <name type="common">Rainbow trout</name>
    <name type="synonym">Salmo gairdneri</name>
    <dbReference type="NCBI Taxonomy" id="8022"/>
    <lineage>
        <taxon>Eukaryota</taxon>
        <taxon>Metazoa</taxon>
        <taxon>Chordata</taxon>
        <taxon>Craniata</taxon>
        <taxon>Vertebrata</taxon>
        <taxon>Euteleostomi</taxon>
        <taxon>Actinopterygii</taxon>
        <taxon>Neopterygii</taxon>
        <taxon>Teleostei</taxon>
        <taxon>Protacanthopterygii</taxon>
        <taxon>Salmoniformes</taxon>
        <taxon>Salmonidae</taxon>
        <taxon>Salmoninae</taxon>
        <taxon>Oncorhynchus</taxon>
    </lineage>
</organism>
<keyword evidence="3 5" id="KW-1015">Disulfide bond</keyword>
<dbReference type="PANTHER" id="PTHR19325:SF569">
    <property type="entry name" value="COMPLEMENT COMPONENT 4 BINDING PROTEIN, SECRETORY-RELATED"/>
    <property type="match status" value="1"/>
</dbReference>
<dbReference type="PANTHER" id="PTHR19325">
    <property type="entry name" value="COMPLEMENT COMPONENT-RELATED SUSHI DOMAIN-CONTAINING"/>
    <property type="match status" value="1"/>
</dbReference>
<dbReference type="InterPro" id="IPR000436">
    <property type="entry name" value="Sushi_SCR_CCP_dom"/>
</dbReference>
<sequence>MFYSKAWTKCLICLIFLTSGNAECPKPQVEGNVVLTTDALLMNDFPEGGEATFECANGYLKEQGSERITCTSGKWSTLKLTCKKKDCGAPRKMPHLTYEFKEGTLFGASARAICDKGYQLMGPSYRQCYAIGWSGRPRCKVVTCDKPPEIMHGTIIEKPGEELPEYGGVIQYSCNEGYTLIGNKSIECIEDGEYNSLPPECKDVNDILLKPTTISTSSITTTSTVPPTIQDVNDILLKPTTISTSSITTTSTVPPTIQDVNDILLKPTTISTSSITTTSTVPPTIRDVNDILLKPTTISTSSITTTSTVLPTIRDVNDILLKPTTISTSSITTTSTVPPTIQDVNDILLKPTTISTSSITTTSTVPPTIRDVNDILLKPTTISTSSITTTLTVLPTIRDVNDILLKPTTISTSSITTTSTVPPTIQDVNDILLKPTTISTSSITTTSTVPPTIRGRGNPSKSILV</sequence>
<protein>
    <recommendedName>
        <fullName evidence="8">Sushi domain-containing protein</fullName>
    </recommendedName>
</protein>
<feature type="domain" description="Sushi" evidence="8">
    <location>
        <begin position="22"/>
        <end position="84"/>
    </location>
</feature>
<dbReference type="Pfam" id="PF00084">
    <property type="entry name" value="Sushi"/>
    <property type="match status" value="3"/>
</dbReference>
<feature type="disulfide bond" evidence="5">
    <location>
        <begin position="174"/>
        <end position="201"/>
    </location>
</feature>
<dbReference type="InterPro" id="IPR050350">
    <property type="entry name" value="Compl-Cell_Adhes-Reg"/>
</dbReference>
<feature type="domain" description="Sushi" evidence="8">
    <location>
        <begin position="142"/>
        <end position="203"/>
    </location>
</feature>
<feature type="disulfide bond" evidence="5">
    <location>
        <begin position="55"/>
        <end position="82"/>
    </location>
</feature>
<evidence type="ECO:0000313" key="9">
    <source>
        <dbReference type="Ensembl" id="ENSOMYP00000051241.2"/>
    </source>
</evidence>
<dbReference type="SUPFAM" id="SSF57535">
    <property type="entry name" value="Complement control module/SCR domain"/>
    <property type="match status" value="3"/>
</dbReference>
<feature type="compositionally biased region" description="Low complexity" evidence="6">
    <location>
        <begin position="442"/>
        <end position="453"/>
    </location>
</feature>
<evidence type="ECO:0000256" key="2">
    <source>
        <dbReference type="ARBA" id="ARBA00022737"/>
    </source>
</evidence>
<keyword evidence="1 5" id="KW-0768">Sushi</keyword>
<dbReference type="AlphaFoldDB" id="A0A8C7RIN2"/>
<dbReference type="Proteomes" id="UP000694395">
    <property type="component" value="Chromosome 7"/>
</dbReference>
<evidence type="ECO:0000313" key="10">
    <source>
        <dbReference type="Proteomes" id="UP000694395"/>
    </source>
</evidence>
<dbReference type="GeneTree" id="ENSGT00940000161110"/>
<dbReference type="Ensembl" id="ENSOMYT00000055706.2">
    <property type="protein sequence ID" value="ENSOMYP00000051241.2"/>
    <property type="gene ID" value="ENSOMYG00000023333.2"/>
</dbReference>
<evidence type="ECO:0000259" key="8">
    <source>
        <dbReference type="PROSITE" id="PS50923"/>
    </source>
</evidence>
<keyword evidence="2" id="KW-0677">Repeat</keyword>
<dbReference type="CDD" id="cd00033">
    <property type="entry name" value="CCP"/>
    <property type="match status" value="3"/>
</dbReference>
<evidence type="ECO:0000256" key="3">
    <source>
        <dbReference type="ARBA" id="ARBA00023157"/>
    </source>
</evidence>
<reference evidence="9" key="1">
    <citation type="submission" date="2020-07" db="EMBL/GenBank/DDBJ databases">
        <title>A long reads based de novo assembly of the rainbow trout Arlee double haploid line genome.</title>
        <authorList>
            <person name="Gao G."/>
            <person name="Palti Y."/>
        </authorList>
    </citation>
    <scope>NUCLEOTIDE SEQUENCE [LARGE SCALE GENOMIC DNA]</scope>
</reference>
<name>A0A8C7RIN2_ONCMY</name>
<accession>A0A8C7RIN2</accession>
<feature type="chain" id="PRO_5035461066" description="Sushi domain-containing protein" evidence="7">
    <location>
        <begin position="23"/>
        <end position="465"/>
    </location>
</feature>
<dbReference type="SMART" id="SM00032">
    <property type="entry name" value="CCP"/>
    <property type="match status" value="3"/>
</dbReference>
<evidence type="ECO:0000256" key="7">
    <source>
        <dbReference type="SAM" id="SignalP"/>
    </source>
</evidence>
<evidence type="ECO:0000256" key="1">
    <source>
        <dbReference type="ARBA" id="ARBA00022659"/>
    </source>
</evidence>
<evidence type="ECO:0000256" key="6">
    <source>
        <dbReference type="SAM" id="MobiDB-lite"/>
    </source>
</evidence>
<reference evidence="9" key="2">
    <citation type="submission" date="2025-08" db="UniProtKB">
        <authorList>
            <consortium name="Ensembl"/>
        </authorList>
    </citation>
    <scope>IDENTIFICATION</scope>
</reference>
<dbReference type="PROSITE" id="PS50923">
    <property type="entry name" value="SUSHI"/>
    <property type="match status" value="3"/>
</dbReference>
<feature type="region of interest" description="Disordered" evidence="6">
    <location>
        <begin position="442"/>
        <end position="465"/>
    </location>
</feature>
<feature type="signal peptide" evidence="7">
    <location>
        <begin position="1"/>
        <end position="22"/>
    </location>
</feature>
<dbReference type="InterPro" id="IPR035976">
    <property type="entry name" value="Sushi/SCR/CCP_sf"/>
</dbReference>
<proteinExistence type="predicted"/>
<reference evidence="9" key="3">
    <citation type="submission" date="2025-09" db="UniProtKB">
        <authorList>
            <consortium name="Ensembl"/>
        </authorList>
    </citation>
    <scope>IDENTIFICATION</scope>
</reference>
<keyword evidence="4" id="KW-0325">Glycoprotein</keyword>